<dbReference type="InterPro" id="IPR038763">
    <property type="entry name" value="DHH_sf"/>
</dbReference>
<evidence type="ECO:0000313" key="2">
    <source>
        <dbReference type="EMBL" id="UYP47088.1"/>
    </source>
</evidence>
<proteinExistence type="predicted"/>
<protein>
    <recommendedName>
        <fullName evidence="1">DHHA1 domain-containing protein</fullName>
    </recommendedName>
</protein>
<evidence type="ECO:0000313" key="3">
    <source>
        <dbReference type="Proteomes" id="UP001208689"/>
    </source>
</evidence>
<name>A0ABY6HUR2_9ARCH</name>
<keyword evidence="3" id="KW-1185">Reference proteome</keyword>
<sequence length="456" mass="51187">MINPQFEQYLETASMEFLENLSKYSQILSIHHSDADGITAGAIIKQMLNRLKVKYTQTSFNLEISWEKYLSSFNFDPSIPQAIIFSDVCPSGQILIDFLEQFPNIDIYNLDHHLFRPDPTRKMPENVYNCNPTQFGLHGLKEIVGSTLNYLFAKAVSEKNTNLAWLAALGMGGDTLQHINEYKSYNLLVIEEAIELEQVILHEGLCLFGGQNERIDKALAQSILPFVPEVEGDPKIAKTILESLEIIPKTKVKELTINEVNQIVARFTNPNLKGKFLTLPKKKGLLEYVFEHAQLISILGHDRPDIATNLLSATKATKEFKQKYLDYIQGIVKNLTTFVKMDKIESTHAIIVNLTGKIPIEMWSDTGSFASINQIYDPSKMLFIGGETKSEFKFSVRTTSQFIESHNNSGVNIVIKKIMDQIGGDGGGHGLAGGIRIPLELLQPLIEQIDSIINNL</sequence>
<dbReference type="PANTHER" id="PTHR30255">
    <property type="entry name" value="SINGLE-STRANDED-DNA-SPECIFIC EXONUCLEASE RECJ"/>
    <property type="match status" value="1"/>
</dbReference>
<dbReference type="Proteomes" id="UP001208689">
    <property type="component" value="Chromosome"/>
</dbReference>
<dbReference type="Gene3D" id="3.90.1640.30">
    <property type="match status" value="1"/>
</dbReference>
<accession>A0ABY6HUR2</accession>
<dbReference type="InterPro" id="IPR003156">
    <property type="entry name" value="DHHA1_dom"/>
</dbReference>
<organism evidence="2 3">
    <name type="scientific">Candidatus Lokiarchaeum ossiferum</name>
    <dbReference type="NCBI Taxonomy" id="2951803"/>
    <lineage>
        <taxon>Archaea</taxon>
        <taxon>Promethearchaeati</taxon>
        <taxon>Promethearchaeota</taxon>
        <taxon>Promethearchaeia</taxon>
        <taxon>Promethearchaeales</taxon>
        <taxon>Promethearchaeaceae</taxon>
        <taxon>Candidatus Lokiarchaeum</taxon>
    </lineage>
</organism>
<dbReference type="InterPro" id="IPR051673">
    <property type="entry name" value="SSDNA_exonuclease_RecJ"/>
</dbReference>
<reference evidence="2" key="1">
    <citation type="submission" date="2022-09" db="EMBL/GenBank/DDBJ databases">
        <title>Actin cytoskeleton and complex cell architecture in an #Asgard archaeon.</title>
        <authorList>
            <person name="Ponce Toledo R.I."/>
            <person name="Schleper C."/>
            <person name="Rodrigues Oliveira T."/>
            <person name="Wollweber F."/>
            <person name="Xu J."/>
            <person name="Rittmann S."/>
            <person name="Klingl A."/>
            <person name="Pilhofer M."/>
        </authorList>
    </citation>
    <scope>NUCLEOTIDE SEQUENCE</scope>
    <source>
        <strain evidence="2">B-35</strain>
    </source>
</reference>
<feature type="domain" description="DHHA1" evidence="1">
    <location>
        <begin position="381"/>
        <end position="454"/>
    </location>
</feature>
<evidence type="ECO:0000259" key="1">
    <source>
        <dbReference type="Pfam" id="PF02272"/>
    </source>
</evidence>
<dbReference type="PANTHER" id="PTHR30255:SF2">
    <property type="entry name" value="SINGLE-STRANDED-DNA-SPECIFIC EXONUCLEASE RECJ"/>
    <property type="match status" value="1"/>
</dbReference>
<dbReference type="SUPFAM" id="SSF64182">
    <property type="entry name" value="DHH phosphoesterases"/>
    <property type="match status" value="1"/>
</dbReference>
<dbReference type="Pfam" id="PF02272">
    <property type="entry name" value="DHHA1"/>
    <property type="match status" value="1"/>
</dbReference>
<dbReference type="EMBL" id="CP104013">
    <property type="protein sequence ID" value="UYP47088.1"/>
    <property type="molecule type" value="Genomic_DNA"/>
</dbReference>
<gene>
    <name evidence="2" type="ORF">NEF87_003373</name>
</gene>